<organism evidence="6 7">
    <name type="scientific">Lactuca saligna</name>
    <name type="common">Willowleaf lettuce</name>
    <dbReference type="NCBI Taxonomy" id="75948"/>
    <lineage>
        <taxon>Eukaryota</taxon>
        <taxon>Viridiplantae</taxon>
        <taxon>Streptophyta</taxon>
        <taxon>Embryophyta</taxon>
        <taxon>Tracheophyta</taxon>
        <taxon>Spermatophyta</taxon>
        <taxon>Magnoliopsida</taxon>
        <taxon>eudicotyledons</taxon>
        <taxon>Gunneridae</taxon>
        <taxon>Pentapetalae</taxon>
        <taxon>asterids</taxon>
        <taxon>campanulids</taxon>
        <taxon>Asterales</taxon>
        <taxon>Asteraceae</taxon>
        <taxon>Cichorioideae</taxon>
        <taxon>Cichorieae</taxon>
        <taxon>Lactucinae</taxon>
        <taxon>Lactuca</taxon>
    </lineage>
</organism>
<dbReference type="GO" id="GO:0008380">
    <property type="term" value="P:RNA splicing"/>
    <property type="evidence" value="ECO:0007669"/>
    <property type="project" value="UniProtKB-KW"/>
</dbReference>
<evidence type="ECO:0000259" key="5">
    <source>
        <dbReference type="PROSITE" id="PS50102"/>
    </source>
</evidence>
<evidence type="ECO:0000256" key="3">
    <source>
        <dbReference type="ARBA" id="ARBA00023187"/>
    </source>
</evidence>
<dbReference type="SMART" id="SM00360">
    <property type="entry name" value="RRM"/>
    <property type="match status" value="1"/>
</dbReference>
<dbReference type="GO" id="GO:0005681">
    <property type="term" value="C:spliceosomal complex"/>
    <property type="evidence" value="ECO:0007669"/>
    <property type="project" value="UniProtKB-KW"/>
</dbReference>
<evidence type="ECO:0000256" key="2">
    <source>
        <dbReference type="ARBA" id="ARBA00022728"/>
    </source>
</evidence>
<gene>
    <name evidence="6" type="ORF">LSALG_LOCUS9514</name>
</gene>
<sequence length="167" mass="19045">MEDGWTEVRRRKTTTTTRNTAEETTFFVTNIPNGATKSEFRKIFSRWGRLSDIYFGGHKGKNGKNYGFIRFLGVPDAKDLESKLNGVACRNNKFEINIARHSRKTYPPPTGKTSERIRTVAPSMIKNKSIGGGHTDYRTYAQLQVTKTHGKLIRFTQIIINHPHLSD</sequence>
<dbReference type="GO" id="GO:0006397">
    <property type="term" value="P:mRNA processing"/>
    <property type="evidence" value="ECO:0007669"/>
    <property type="project" value="UniProtKB-KW"/>
</dbReference>
<keyword evidence="1" id="KW-0507">mRNA processing</keyword>
<keyword evidence="3" id="KW-0508">mRNA splicing</keyword>
<dbReference type="InterPro" id="IPR050907">
    <property type="entry name" value="SRSF"/>
</dbReference>
<dbReference type="Gene3D" id="3.30.70.330">
    <property type="match status" value="1"/>
</dbReference>
<accession>A0AA35VXL6</accession>
<evidence type="ECO:0000313" key="7">
    <source>
        <dbReference type="Proteomes" id="UP001177003"/>
    </source>
</evidence>
<keyword evidence="4" id="KW-0694">RNA-binding</keyword>
<keyword evidence="2" id="KW-0747">Spliceosome</keyword>
<dbReference type="CDD" id="cd00590">
    <property type="entry name" value="RRM_SF"/>
    <property type="match status" value="1"/>
</dbReference>
<evidence type="ECO:0000313" key="6">
    <source>
        <dbReference type="EMBL" id="CAI9269128.1"/>
    </source>
</evidence>
<protein>
    <recommendedName>
        <fullName evidence="5">RRM domain-containing protein</fullName>
    </recommendedName>
</protein>
<dbReference type="PANTHER" id="PTHR23147">
    <property type="entry name" value="SERINE/ARGININE RICH SPLICING FACTOR"/>
    <property type="match status" value="1"/>
</dbReference>
<dbReference type="Pfam" id="PF00076">
    <property type="entry name" value="RRM_1"/>
    <property type="match status" value="1"/>
</dbReference>
<dbReference type="PROSITE" id="PS50102">
    <property type="entry name" value="RRM"/>
    <property type="match status" value="1"/>
</dbReference>
<dbReference type="InterPro" id="IPR035979">
    <property type="entry name" value="RBD_domain_sf"/>
</dbReference>
<dbReference type="Proteomes" id="UP001177003">
    <property type="component" value="Chromosome 1"/>
</dbReference>
<dbReference type="InterPro" id="IPR000504">
    <property type="entry name" value="RRM_dom"/>
</dbReference>
<reference evidence="6" key="1">
    <citation type="submission" date="2023-04" db="EMBL/GenBank/DDBJ databases">
        <authorList>
            <person name="Vijverberg K."/>
            <person name="Xiong W."/>
            <person name="Schranz E."/>
        </authorList>
    </citation>
    <scope>NUCLEOTIDE SEQUENCE</scope>
</reference>
<keyword evidence="7" id="KW-1185">Reference proteome</keyword>
<evidence type="ECO:0000256" key="4">
    <source>
        <dbReference type="PROSITE-ProRule" id="PRU00176"/>
    </source>
</evidence>
<feature type="domain" description="RRM" evidence="5">
    <location>
        <begin position="24"/>
        <end position="101"/>
    </location>
</feature>
<dbReference type="EMBL" id="OX465077">
    <property type="protein sequence ID" value="CAI9269128.1"/>
    <property type="molecule type" value="Genomic_DNA"/>
</dbReference>
<dbReference type="AlphaFoldDB" id="A0AA35VXL6"/>
<evidence type="ECO:0000256" key="1">
    <source>
        <dbReference type="ARBA" id="ARBA00022664"/>
    </source>
</evidence>
<dbReference type="SUPFAM" id="SSF54928">
    <property type="entry name" value="RNA-binding domain, RBD"/>
    <property type="match status" value="1"/>
</dbReference>
<dbReference type="GO" id="GO:0003723">
    <property type="term" value="F:RNA binding"/>
    <property type="evidence" value="ECO:0007669"/>
    <property type="project" value="UniProtKB-UniRule"/>
</dbReference>
<dbReference type="InterPro" id="IPR012677">
    <property type="entry name" value="Nucleotide-bd_a/b_plait_sf"/>
</dbReference>
<name>A0AA35VXL6_LACSI</name>
<proteinExistence type="predicted"/>